<evidence type="ECO:0000259" key="7">
    <source>
        <dbReference type="PROSITE" id="PS50893"/>
    </source>
</evidence>
<gene>
    <name evidence="8" type="ORF">HPB48_022526</name>
</gene>
<dbReference type="PANTHER" id="PTHR19229">
    <property type="entry name" value="ATP-BINDING CASSETTE TRANSPORTER SUBFAMILY A ABCA"/>
    <property type="match status" value="1"/>
</dbReference>
<evidence type="ECO:0000256" key="4">
    <source>
        <dbReference type="ARBA" id="ARBA00023136"/>
    </source>
</evidence>
<keyword evidence="4 6" id="KW-0472">Membrane</keyword>
<proteinExistence type="predicted"/>
<dbReference type="Proteomes" id="UP000821853">
    <property type="component" value="Chromosome 3"/>
</dbReference>
<dbReference type="AlphaFoldDB" id="A0A9J6G777"/>
<dbReference type="Gene3D" id="3.40.50.300">
    <property type="entry name" value="P-loop containing nucleotide triphosphate hydrolases"/>
    <property type="match status" value="1"/>
</dbReference>
<evidence type="ECO:0000256" key="6">
    <source>
        <dbReference type="SAM" id="Phobius"/>
    </source>
</evidence>
<dbReference type="GO" id="GO:0005524">
    <property type="term" value="F:ATP binding"/>
    <property type="evidence" value="ECO:0007669"/>
    <property type="project" value="InterPro"/>
</dbReference>
<dbReference type="EMBL" id="JABSTR010000005">
    <property type="protein sequence ID" value="KAH9371290.1"/>
    <property type="molecule type" value="Genomic_DNA"/>
</dbReference>
<comment type="subcellular location">
    <subcellularLocation>
        <location evidence="1">Membrane</location>
        <topology evidence="1">Multi-pass membrane protein</topology>
    </subcellularLocation>
</comment>
<sequence>MQVYYTPENRYINSLIREAFARLGVSHVEAVPTEQQLVTIARELANATPPARAVALKFWGFVENGTDERPAHLHASLFAGPLPFDIQLHYPEWLIAQPEGPVKEEQFPEVNTLLPIMAALQQRDLELQALRFAYPYPLPPVKLQRFPYPEHIEHKDTKNYALVLTRFCIGMLIPFSVFVARLAEEKSTGMKELMRLSGLNDWLYWGSHYLTAFVIHVAISTIMMLFVSVKRNEEGRPFILYSDPTLVFWILMCFCSSSIMHAMLLSMFFASPQSAVAGAMLYWTIFCSMPFLALEHDYGHGYHYIKRRDKLLTSVFPGMSLHWSFRVLERFEKFGFAGCSSGQILIGNYDIKTCTRDALKGIPRSKVRLEVVNLLNDVGLMAYKTAFPYEMTLGTQRRLSAALAILGSPKILVMDEPTSNMDADGRREMWQLLLQVRRNATVLLTTAILEEADVLGDRIVVMANGTIRYIGSPTFLKELFNTGYCLHINKYPKCKVAAIRKLLQKYAPKTKLRHNTNSEAVFMLGQAVSSRSLIAMFMDLEQSVDELRVESIGLSMKSLEDVLIKVGDQRHIRTRRATKPTLPKGSSDGDEDHLGANREISCFRVSGS</sequence>
<dbReference type="PROSITE" id="PS50893">
    <property type="entry name" value="ABC_TRANSPORTER_2"/>
    <property type="match status" value="1"/>
</dbReference>
<dbReference type="SUPFAM" id="SSF52540">
    <property type="entry name" value="P-loop containing nucleoside triphosphate hydrolases"/>
    <property type="match status" value="1"/>
</dbReference>
<dbReference type="OrthoDB" id="8061355at2759"/>
<dbReference type="VEuPathDB" id="VectorBase:HLOH_059232"/>
<evidence type="ECO:0000256" key="5">
    <source>
        <dbReference type="SAM" id="MobiDB-lite"/>
    </source>
</evidence>
<keyword evidence="9" id="KW-1185">Reference proteome</keyword>
<dbReference type="InterPro" id="IPR026082">
    <property type="entry name" value="ABCA"/>
</dbReference>
<feature type="transmembrane region" description="Helical" evidence="6">
    <location>
        <begin position="275"/>
        <end position="294"/>
    </location>
</feature>
<keyword evidence="2 6" id="KW-0812">Transmembrane</keyword>
<evidence type="ECO:0000313" key="8">
    <source>
        <dbReference type="EMBL" id="KAH9371290.1"/>
    </source>
</evidence>
<dbReference type="InterPro" id="IPR003439">
    <property type="entry name" value="ABC_transporter-like_ATP-bd"/>
</dbReference>
<feature type="domain" description="ABC transporter" evidence="7">
    <location>
        <begin position="180"/>
        <end position="489"/>
    </location>
</feature>
<accession>A0A9J6G777</accession>
<keyword evidence="3 6" id="KW-1133">Transmembrane helix</keyword>
<reference evidence="8 9" key="1">
    <citation type="journal article" date="2020" name="Cell">
        <title>Large-Scale Comparative Analyses of Tick Genomes Elucidate Their Genetic Diversity and Vector Capacities.</title>
        <authorList>
            <consortium name="Tick Genome and Microbiome Consortium (TIGMIC)"/>
            <person name="Jia N."/>
            <person name="Wang J."/>
            <person name="Shi W."/>
            <person name="Du L."/>
            <person name="Sun Y."/>
            <person name="Zhan W."/>
            <person name="Jiang J.F."/>
            <person name="Wang Q."/>
            <person name="Zhang B."/>
            <person name="Ji P."/>
            <person name="Bell-Sakyi L."/>
            <person name="Cui X.M."/>
            <person name="Yuan T.T."/>
            <person name="Jiang B.G."/>
            <person name="Yang W.F."/>
            <person name="Lam T.T."/>
            <person name="Chang Q.C."/>
            <person name="Ding S.J."/>
            <person name="Wang X.J."/>
            <person name="Zhu J.G."/>
            <person name="Ruan X.D."/>
            <person name="Zhao L."/>
            <person name="Wei J.T."/>
            <person name="Ye R.Z."/>
            <person name="Que T.C."/>
            <person name="Du C.H."/>
            <person name="Zhou Y.H."/>
            <person name="Cheng J.X."/>
            <person name="Dai P.F."/>
            <person name="Guo W.B."/>
            <person name="Han X.H."/>
            <person name="Huang E.J."/>
            <person name="Li L.F."/>
            <person name="Wei W."/>
            <person name="Gao Y.C."/>
            <person name="Liu J.Z."/>
            <person name="Shao H.Z."/>
            <person name="Wang X."/>
            <person name="Wang C.C."/>
            <person name="Yang T.C."/>
            <person name="Huo Q.B."/>
            <person name="Li W."/>
            <person name="Chen H.Y."/>
            <person name="Chen S.E."/>
            <person name="Zhou L.G."/>
            <person name="Ni X.B."/>
            <person name="Tian J.H."/>
            <person name="Sheng Y."/>
            <person name="Liu T."/>
            <person name="Pan Y.S."/>
            <person name="Xia L.Y."/>
            <person name="Li J."/>
            <person name="Zhao F."/>
            <person name="Cao W.C."/>
        </authorList>
    </citation>
    <scope>NUCLEOTIDE SEQUENCE [LARGE SCALE GENOMIC DNA]</scope>
    <source>
        <strain evidence="8">HaeL-2018</strain>
    </source>
</reference>
<dbReference type="InterPro" id="IPR027417">
    <property type="entry name" value="P-loop_NTPase"/>
</dbReference>
<dbReference type="GO" id="GO:0140359">
    <property type="term" value="F:ABC-type transporter activity"/>
    <property type="evidence" value="ECO:0007669"/>
    <property type="project" value="InterPro"/>
</dbReference>
<dbReference type="PANTHER" id="PTHR19229:SF250">
    <property type="entry name" value="ABC TRANSPORTER DOMAIN-CONTAINING PROTEIN-RELATED"/>
    <property type="match status" value="1"/>
</dbReference>
<evidence type="ECO:0000256" key="2">
    <source>
        <dbReference type="ARBA" id="ARBA00022692"/>
    </source>
</evidence>
<dbReference type="GO" id="GO:0005319">
    <property type="term" value="F:lipid transporter activity"/>
    <property type="evidence" value="ECO:0007669"/>
    <property type="project" value="TreeGrafter"/>
</dbReference>
<dbReference type="GO" id="GO:0016887">
    <property type="term" value="F:ATP hydrolysis activity"/>
    <property type="evidence" value="ECO:0007669"/>
    <property type="project" value="InterPro"/>
</dbReference>
<evidence type="ECO:0000313" key="9">
    <source>
        <dbReference type="Proteomes" id="UP000821853"/>
    </source>
</evidence>
<dbReference type="InterPro" id="IPR013525">
    <property type="entry name" value="ABC2_TM"/>
</dbReference>
<feature type="region of interest" description="Disordered" evidence="5">
    <location>
        <begin position="574"/>
        <end position="594"/>
    </location>
</feature>
<feature type="transmembrane region" description="Helical" evidence="6">
    <location>
        <begin position="246"/>
        <end position="269"/>
    </location>
</feature>
<dbReference type="Pfam" id="PF12698">
    <property type="entry name" value="ABC2_membrane_3"/>
    <property type="match status" value="1"/>
</dbReference>
<name>A0A9J6G777_HAELO</name>
<comment type="caution">
    <text evidence="8">The sequence shown here is derived from an EMBL/GenBank/DDBJ whole genome shotgun (WGS) entry which is preliminary data.</text>
</comment>
<evidence type="ECO:0000256" key="3">
    <source>
        <dbReference type="ARBA" id="ARBA00022989"/>
    </source>
</evidence>
<dbReference type="GO" id="GO:0016020">
    <property type="term" value="C:membrane"/>
    <property type="evidence" value="ECO:0007669"/>
    <property type="project" value="UniProtKB-SubCell"/>
</dbReference>
<organism evidence="8 9">
    <name type="scientific">Haemaphysalis longicornis</name>
    <name type="common">Bush tick</name>
    <dbReference type="NCBI Taxonomy" id="44386"/>
    <lineage>
        <taxon>Eukaryota</taxon>
        <taxon>Metazoa</taxon>
        <taxon>Ecdysozoa</taxon>
        <taxon>Arthropoda</taxon>
        <taxon>Chelicerata</taxon>
        <taxon>Arachnida</taxon>
        <taxon>Acari</taxon>
        <taxon>Parasitiformes</taxon>
        <taxon>Ixodida</taxon>
        <taxon>Ixodoidea</taxon>
        <taxon>Ixodidae</taxon>
        <taxon>Haemaphysalinae</taxon>
        <taxon>Haemaphysalis</taxon>
    </lineage>
</organism>
<feature type="transmembrane region" description="Helical" evidence="6">
    <location>
        <begin position="202"/>
        <end position="226"/>
    </location>
</feature>
<feature type="transmembrane region" description="Helical" evidence="6">
    <location>
        <begin position="160"/>
        <end position="182"/>
    </location>
</feature>
<evidence type="ECO:0000256" key="1">
    <source>
        <dbReference type="ARBA" id="ARBA00004141"/>
    </source>
</evidence>
<protein>
    <recommendedName>
        <fullName evidence="7">ABC transporter domain-containing protein</fullName>
    </recommendedName>
</protein>